<comment type="caution">
    <text evidence="2">The sequence shown here is derived from an EMBL/GenBank/DDBJ whole genome shotgun (WGS) entry which is preliminary data.</text>
</comment>
<dbReference type="InterPro" id="IPR047122">
    <property type="entry name" value="Trans-enoyl_RdTase-like"/>
</dbReference>
<evidence type="ECO:0000259" key="1">
    <source>
        <dbReference type="SMART" id="SM00829"/>
    </source>
</evidence>
<dbReference type="InterPro" id="IPR011032">
    <property type="entry name" value="GroES-like_sf"/>
</dbReference>
<keyword evidence="3" id="KW-1185">Reference proteome</keyword>
<dbReference type="GO" id="GO:0016651">
    <property type="term" value="F:oxidoreductase activity, acting on NAD(P)H"/>
    <property type="evidence" value="ECO:0007669"/>
    <property type="project" value="InterPro"/>
</dbReference>
<dbReference type="Pfam" id="PF08240">
    <property type="entry name" value="ADH_N"/>
    <property type="match status" value="1"/>
</dbReference>
<dbReference type="InterPro" id="IPR013154">
    <property type="entry name" value="ADH-like_N"/>
</dbReference>
<dbReference type="InterPro" id="IPR036291">
    <property type="entry name" value="NAD(P)-bd_dom_sf"/>
</dbReference>
<dbReference type="Gene3D" id="3.90.180.10">
    <property type="entry name" value="Medium-chain alcohol dehydrogenases, catalytic domain"/>
    <property type="match status" value="1"/>
</dbReference>
<dbReference type="InterPro" id="IPR020843">
    <property type="entry name" value="ER"/>
</dbReference>
<dbReference type="AlphaFoldDB" id="A0AAD7FK56"/>
<reference evidence="2" key="1">
    <citation type="submission" date="2023-03" db="EMBL/GenBank/DDBJ databases">
        <title>Massive genome expansion in bonnet fungi (Mycena s.s.) driven by repeated elements and novel gene families across ecological guilds.</title>
        <authorList>
            <consortium name="Lawrence Berkeley National Laboratory"/>
            <person name="Harder C.B."/>
            <person name="Miyauchi S."/>
            <person name="Viragh M."/>
            <person name="Kuo A."/>
            <person name="Thoen E."/>
            <person name="Andreopoulos B."/>
            <person name="Lu D."/>
            <person name="Skrede I."/>
            <person name="Drula E."/>
            <person name="Henrissat B."/>
            <person name="Morin E."/>
            <person name="Kohler A."/>
            <person name="Barry K."/>
            <person name="LaButti K."/>
            <person name="Morin E."/>
            <person name="Salamov A."/>
            <person name="Lipzen A."/>
            <person name="Mereny Z."/>
            <person name="Hegedus B."/>
            <person name="Baldrian P."/>
            <person name="Stursova M."/>
            <person name="Weitz H."/>
            <person name="Taylor A."/>
            <person name="Grigoriev I.V."/>
            <person name="Nagy L.G."/>
            <person name="Martin F."/>
            <person name="Kauserud H."/>
        </authorList>
    </citation>
    <scope>NUCLEOTIDE SEQUENCE</scope>
    <source>
        <strain evidence="2">9284</strain>
    </source>
</reference>
<dbReference type="CDD" id="cd08249">
    <property type="entry name" value="enoyl_reductase_like"/>
    <property type="match status" value="1"/>
</dbReference>
<organism evidence="2 3">
    <name type="scientific">Roridomyces roridus</name>
    <dbReference type="NCBI Taxonomy" id="1738132"/>
    <lineage>
        <taxon>Eukaryota</taxon>
        <taxon>Fungi</taxon>
        <taxon>Dikarya</taxon>
        <taxon>Basidiomycota</taxon>
        <taxon>Agaricomycotina</taxon>
        <taxon>Agaricomycetes</taxon>
        <taxon>Agaricomycetidae</taxon>
        <taxon>Agaricales</taxon>
        <taxon>Marasmiineae</taxon>
        <taxon>Mycenaceae</taxon>
        <taxon>Roridomyces</taxon>
    </lineage>
</organism>
<dbReference type="SUPFAM" id="SSF51735">
    <property type="entry name" value="NAD(P)-binding Rossmann-fold domains"/>
    <property type="match status" value="1"/>
</dbReference>
<gene>
    <name evidence="2" type="ORF">FB45DRAFT_1028987</name>
</gene>
<dbReference type="Pfam" id="PF00107">
    <property type="entry name" value="ADH_zinc_N"/>
    <property type="match status" value="1"/>
</dbReference>
<sequence>MMKAIVTVGDGTFKLQDIDVPALGLGQVLVKVVSVAQNPTDWKTLLLHTRPGNILGCDFAGTVVALGPEVPSGLRKLDEMVAGCVHGGISPNGAFAEYVAVDAALLIPIPNTMSFEHAAQLGVACFTTCQALYQTLHLPAPLAPSSEQPGEPILIWSGTSATGQYAVQFAKLGGLRVLSTASPRHFDLVRALGADAVFDYADSYSPRRICAEAGGKLRYAVDCISEGMTLTQVSMSLGKEGGTIATLLPYESRRRDAPVETIFVLAYSMFGKAVEFPFEYPQNADHYENGKVYAKLIAELLDRGALKPVPMRLYPHGLASVKEGLEDMKDGKVHAEKVTYRIADTPGLGSTK</sequence>
<dbReference type="InterPro" id="IPR013149">
    <property type="entry name" value="ADH-like_C"/>
</dbReference>
<dbReference type="SUPFAM" id="SSF50129">
    <property type="entry name" value="GroES-like"/>
    <property type="match status" value="1"/>
</dbReference>
<name>A0AAD7FK56_9AGAR</name>
<dbReference type="Gene3D" id="3.40.50.720">
    <property type="entry name" value="NAD(P)-binding Rossmann-like Domain"/>
    <property type="match status" value="1"/>
</dbReference>
<dbReference type="PANTHER" id="PTHR45348">
    <property type="entry name" value="HYPOTHETICAL OXIDOREDUCTASE (EUROFUNG)"/>
    <property type="match status" value="1"/>
</dbReference>
<dbReference type="SMART" id="SM00829">
    <property type="entry name" value="PKS_ER"/>
    <property type="match status" value="1"/>
</dbReference>
<evidence type="ECO:0000313" key="2">
    <source>
        <dbReference type="EMBL" id="KAJ7628925.1"/>
    </source>
</evidence>
<evidence type="ECO:0000313" key="3">
    <source>
        <dbReference type="Proteomes" id="UP001221142"/>
    </source>
</evidence>
<dbReference type="EMBL" id="JARKIF010000010">
    <property type="protein sequence ID" value="KAJ7628925.1"/>
    <property type="molecule type" value="Genomic_DNA"/>
</dbReference>
<dbReference type="PANTHER" id="PTHR45348:SF2">
    <property type="entry name" value="ZINC-TYPE ALCOHOL DEHYDROGENASE-LIKE PROTEIN C2E1P3.01"/>
    <property type="match status" value="1"/>
</dbReference>
<dbReference type="Proteomes" id="UP001221142">
    <property type="component" value="Unassembled WGS sequence"/>
</dbReference>
<accession>A0AAD7FK56</accession>
<protein>
    <submittedName>
        <fullName evidence="2">Chaperonin 10-like protein</fullName>
    </submittedName>
</protein>
<proteinExistence type="predicted"/>
<feature type="domain" description="Enoyl reductase (ER)" evidence="1">
    <location>
        <begin position="9"/>
        <end position="340"/>
    </location>
</feature>